<dbReference type="EMBL" id="LR699553">
    <property type="protein sequence ID" value="VVD29106.1"/>
    <property type="molecule type" value="Genomic_DNA"/>
</dbReference>
<dbReference type="Proteomes" id="UP000325811">
    <property type="component" value="Chromosome I"/>
</dbReference>
<proteinExistence type="predicted"/>
<dbReference type="AlphaFoldDB" id="A0A5Q4ZMF5"/>
<sequence>MRVFVTAQVSSSWRRVLQRLTAEQAHIGGHAGLPPPSGHRYSARPVQMDSLFNVVLQQRCSI</sequence>
<dbReference type="KEGG" id="pdio:PDMSB3_2650"/>
<name>A0A5Q4ZMF5_9BURK</name>
<evidence type="ECO:0000313" key="2">
    <source>
        <dbReference type="Proteomes" id="UP000325811"/>
    </source>
</evidence>
<reference evidence="1 2" key="1">
    <citation type="submission" date="2019-08" db="EMBL/GenBank/DDBJ databases">
        <authorList>
            <person name="Herpell B J."/>
        </authorList>
    </citation>
    <scope>NUCLEOTIDE SEQUENCE [LARGE SCALE GENOMIC DNA]</scope>
    <source>
        <strain evidence="2">Msb3</strain>
    </source>
</reference>
<accession>A0A5Q4ZMF5</accession>
<keyword evidence="2" id="KW-1185">Reference proteome</keyword>
<protein>
    <submittedName>
        <fullName evidence="1">Uncharacterized protein</fullName>
    </submittedName>
</protein>
<evidence type="ECO:0000313" key="1">
    <source>
        <dbReference type="EMBL" id="VVD29106.1"/>
    </source>
</evidence>
<gene>
    <name evidence="1" type="ORF">PDMSB3_2650</name>
</gene>
<organism evidence="1 2">
    <name type="scientific">Paraburkholderia dioscoreae</name>
    <dbReference type="NCBI Taxonomy" id="2604047"/>
    <lineage>
        <taxon>Bacteria</taxon>
        <taxon>Pseudomonadati</taxon>
        <taxon>Pseudomonadota</taxon>
        <taxon>Betaproteobacteria</taxon>
        <taxon>Burkholderiales</taxon>
        <taxon>Burkholderiaceae</taxon>
        <taxon>Paraburkholderia</taxon>
    </lineage>
</organism>